<dbReference type="InterPro" id="IPR035952">
    <property type="entry name" value="Rhomboid-like_sf"/>
</dbReference>
<feature type="transmembrane region" description="Helical" evidence="10">
    <location>
        <begin position="149"/>
        <end position="172"/>
    </location>
</feature>
<dbReference type="Proteomes" id="UP000050741">
    <property type="component" value="Unassembled WGS sequence"/>
</dbReference>
<evidence type="ECO:0000256" key="7">
    <source>
        <dbReference type="ARBA" id="ARBA00022989"/>
    </source>
</evidence>
<comment type="similarity">
    <text evidence="3">Belongs to the peptidase S54 family.</text>
</comment>
<accession>A0A183CG44</accession>
<dbReference type="InterPro" id="IPR050925">
    <property type="entry name" value="Rhomboid_protease_S54"/>
</dbReference>
<evidence type="ECO:0000256" key="4">
    <source>
        <dbReference type="ARBA" id="ARBA00013039"/>
    </source>
</evidence>
<evidence type="ECO:0000256" key="1">
    <source>
        <dbReference type="ARBA" id="ARBA00000156"/>
    </source>
</evidence>
<dbReference type="EC" id="3.4.21.105" evidence="4"/>
<evidence type="ECO:0000259" key="11">
    <source>
        <dbReference type="Pfam" id="PF01694"/>
    </source>
</evidence>
<evidence type="ECO:0000256" key="9">
    <source>
        <dbReference type="SAM" id="MobiDB-lite"/>
    </source>
</evidence>
<keyword evidence="12" id="KW-1185">Reference proteome</keyword>
<feature type="region of interest" description="Disordered" evidence="9">
    <location>
        <begin position="372"/>
        <end position="419"/>
    </location>
</feature>
<evidence type="ECO:0000256" key="8">
    <source>
        <dbReference type="ARBA" id="ARBA00023136"/>
    </source>
</evidence>
<feature type="compositionally biased region" description="Polar residues" evidence="9">
    <location>
        <begin position="391"/>
        <end position="413"/>
    </location>
</feature>
<reference evidence="13" key="2">
    <citation type="submission" date="2016-06" db="UniProtKB">
        <authorList>
            <consortium name="WormBaseParasite"/>
        </authorList>
    </citation>
    <scope>IDENTIFICATION</scope>
</reference>
<dbReference type="Gene3D" id="1.20.1540.10">
    <property type="entry name" value="Rhomboid-like"/>
    <property type="match status" value="1"/>
</dbReference>
<feature type="transmembrane region" description="Helical" evidence="10">
    <location>
        <begin position="91"/>
        <end position="111"/>
    </location>
</feature>
<comment type="catalytic activity">
    <reaction evidence="1">
        <text>Cleaves type-1 transmembrane domains using a catalytic dyad composed of serine and histidine that are contributed by different transmembrane domains.</text>
        <dbReference type="EC" id="3.4.21.105"/>
    </reaction>
</comment>
<dbReference type="InterPro" id="IPR022764">
    <property type="entry name" value="Peptidase_S54_rhomboid_dom"/>
</dbReference>
<feature type="transmembrane region" description="Helical" evidence="10">
    <location>
        <begin position="118"/>
        <end position="137"/>
    </location>
</feature>
<evidence type="ECO:0000256" key="5">
    <source>
        <dbReference type="ARBA" id="ARBA00022692"/>
    </source>
</evidence>
<keyword evidence="7 10" id="KW-1133">Transmembrane helix</keyword>
<dbReference type="PANTHER" id="PTHR43731:SF14">
    <property type="entry name" value="PRESENILIN-ASSOCIATED RHOMBOID-LIKE PROTEIN, MITOCHONDRIAL"/>
    <property type="match status" value="1"/>
</dbReference>
<feature type="transmembrane region" description="Helical" evidence="10">
    <location>
        <begin position="297"/>
        <end position="317"/>
    </location>
</feature>
<keyword evidence="6" id="KW-0378">Hydrolase</keyword>
<dbReference type="Pfam" id="PF01694">
    <property type="entry name" value="Rhomboid"/>
    <property type="match status" value="1"/>
</dbReference>
<feature type="transmembrane region" description="Helical" evidence="10">
    <location>
        <begin position="34"/>
        <end position="54"/>
    </location>
</feature>
<dbReference type="PANTHER" id="PTHR43731">
    <property type="entry name" value="RHOMBOID PROTEASE"/>
    <property type="match status" value="1"/>
</dbReference>
<organism evidence="12 13">
    <name type="scientific">Globodera pallida</name>
    <name type="common">Potato cyst nematode worm</name>
    <name type="synonym">Heterodera pallida</name>
    <dbReference type="NCBI Taxonomy" id="36090"/>
    <lineage>
        <taxon>Eukaryota</taxon>
        <taxon>Metazoa</taxon>
        <taxon>Ecdysozoa</taxon>
        <taxon>Nematoda</taxon>
        <taxon>Chromadorea</taxon>
        <taxon>Rhabditida</taxon>
        <taxon>Tylenchina</taxon>
        <taxon>Tylenchomorpha</taxon>
        <taxon>Tylenchoidea</taxon>
        <taxon>Heteroderidae</taxon>
        <taxon>Heteroderinae</taxon>
        <taxon>Globodera</taxon>
    </lineage>
</organism>
<evidence type="ECO:0000256" key="2">
    <source>
        <dbReference type="ARBA" id="ARBA00004141"/>
    </source>
</evidence>
<feature type="compositionally biased region" description="Basic and acidic residues" evidence="9">
    <location>
        <begin position="372"/>
        <end position="383"/>
    </location>
</feature>
<feature type="transmembrane region" description="Helical" evidence="10">
    <location>
        <begin position="273"/>
        <end position="291"/>
    </location>
</feature>
<dbReference type="SUPFAM" id="SSF144091">
    <property type="entry name" value="Rhomboid-like"/>
    <property type="match status" value="1"/>
</dbReference>
<evidence type="ECO:0000256" key="6">
    <source>
        <dbReference type="ARBA" id="ARBA00022801"/>
    </source>
</evidence>
<evidence type="ECO:0000313" key="12">
    <source>
        <dbReference type="Proteomes" id="UP000050741"/>
    </source>
</evidence>
<sequence length="499" mass="56016">MSILSFTTQTIGLFFTAAAVYDYKNGHSNLQSTLTATKLIWTLIGANVAVFLLWQMPALGPTMRRYFKNGVASENLCLSMFLSMFSHYESVHLLFNMLTLENFAVGAIGLLGPAQFMAMYLSGGVFSALFTLCYNALMASTCRGLGANGAIYAVVGYVCAKLPDLLVHMGFVPMSQSLNFRFRTNGLFFTTAAAVYDYKNVQPKLQSTHNWIWTLIGAVVVFLVWHVPALMPTMWHYCITILFMMLHLSAGLFISGLFLLVLKLSIRAASPPLSARGAIFVVIGCVCAKLPDVLMHFIFVPMFPIFANSFLYGFLAVETVSLLRSLPLHASGHAAHIGGLLFGMYYAHYGETCYRHVVNWVSGNERWRFADDNSKQYDDDRQQQKQKGAEGTNNDGWTTPKQRQQNNAFSNGRPQPGRLLTKDEYREQGRTFTKVALDKLNQYVQSLKPDDARRLISRLQTPNNILRFIAGDAEHISLQEQRIHSELYGRVEEQNTDHN</sequence>
<dbReference type="AlphaFoldDB" id="A0A183CG44"/>
<dbReference type="WBParaSite" id="GPLIN_001184900">
    <property type="protein sequence ID" value="GPLIN_001184900"/>
    <property type="gene ID" value="GPLIN_001184900"/>
</dbReference>
<proteinExistence type="inferred from homology"/>
<feature type="domain" description="Peptidase S54 rhomboid" evidence="11">
    <location>
        <begin position="79"/>
        <end position="175"/>
    </location>
</feature>
<feature type="transmembrane region" description="Helical" evidence="10">
    <location>
        <begin position="234"/>
        <end position="261"/>
    </location>
</feature>
<feature type="transmembrane region" description="Helical" evidence="10">
    <location>
        <begin position="211"/>
        <end position="228"/>
    </location>
</feature>
<evidence type="ECO:0000256" key="3">
    <source>
        <dbReference type="ARBA" id="ARBA00009045"/>
    </source>
</evidence>
<dbReference type="GO" id="GO:0016020">
    <property type="term" value="C:membrane"/>
    <property type="evidence" value="ECO:0007669"/>
    <property type="project" value="UniProtKB-SubCell"/>
</dbReference>
<dbReference type="GO" id="GO:0004252">
    <property type="term" value="F:serine-type endopeptidase activity"/>
    <property type="evidence" value="ECO:0007669"/>
    <property type="project" value="InterPro"/>
</dbReference>
<protein>
    <recommendedName>
        <fullName evidence="4">rhomboid protease</fullName>
        <ecNumber evidence="4">3.4.21.105</ecNumber>
    </recommendedName>
</protein>
<evidence type="ECO:0000313" key="13">
    <source>
        <dbReference type="WBParaSite" id="GPLIN_001184900"/>
    </source>
</evidence>
<dbReference type="GO" id="GO:0006465">
    <property type="term" value="P:signal peptide processing"/>
    <property type="evidence" value="ECO:0007669"/>
    <property type="project" value="TreeGrafter"/>
</dbReference>
<evidence type="ECO:0000256" key="10">
    <source>
        <dbReference type="SAM" id="Phobius"/>
    </source>
</evidence>
<keyword evidence="8 10" id="KW-0472">Membrane</keyword>
<comment type="subcellular location">
    <subcellularLocation>
        <location evidence="2">Membrane</location>
        <topology evidence="2">Multi-pass membrane protein</topology>
    </subcellularLocation>
</comment>
<reference evidence="12" key="1">
    <citation type="submission" date="2014-05" db="EMBL/GenBank/DDBJ databases">
        <title>The genome and life-stage specific transcriptomes of Globodera pallida elucidate key aspects of plant parasitism by a cyst nematode.</title>
        <authorList>
            <person name="Cotton J.A."/>
            <person name="Lilley C.J."/>
            <person name="Jones L.M."/>
            <person name="Kikuchi T."/>
            <person name="Reid A.J."/>
            <person name="Thorpe P."/>
            <person name="Tsai I.J."/>
            <person name="Beasley H."/>
            <person name="Blok V."/>
            <person name="Cock P.J.A."/>
            <person name="Van den Akker S.E."/>
            <person name="Holroyd N."/>
            <person name="Hunt M."/>
            <person name="Mantelin S."/>
            <person name="Naghra H."/>
            <person name="Pain A."/>
            <person name="Palomares-Rius J.E."/>
            <person name="Zarowiecki M."/>
            <person name="Berriman M."/>
            <person name="Jones J.T."/>
            <person name="Urwin P.E."/>
        </authorList>
    </citation>
    <scope>NUCLEOTIDE SEQUENCE [LARGE SCALE GENOMIC DNA]</scope>
    <source>
        <strain evidence="12">Lindley</strain>
    </source>
</reference>
<keyword evidence="5 10" id="KW-0812">Transmembrane</keyword>
<name>A0A183CG44_GLOPA</name>